<keyword evidence="1" id="KW-0472">Membrane</keyword>
<feature type="transmembrane region" description="Helical" evidence="1">
    <location>
        <begin position="6"/>
        <end position="25"/>
    </location>
</feature>
<dbReference type="AlphaFoldDB" id="A0A6M3IG35"/>
<dbReference type="EMBL" id="MT141212">
    <property type="protein sequence ID" value="QJA56331.1"/>
    <property type="molecule type" value="Genomic_DNA"/>
</dbReference>
<evidence type="ECO:0000313" key="2">
    <source>
        <dbReference type="EMBL" id="QJA56331.1"/>
    </source>
</evidence>
<accession>A0A6M3IG35</accession>
<sequence length="93" mass="10348">MTGGETLIGVGALAGFNIIAFAYSYGKSRQYSVDLGKRVERIEIFLNGEFKQMKSDTMKLTGRIIRLETLWPRVTTLEKTASDDSEPNEDNVG</sequence>
<evidence type="ECO:0000256" key="1">
    <source>
        <dbReference type="SAM" id="Phobius"/>
    </source>
</evidence>
<name>A0A6M3IG35_9ZZZZ</name>
<organism evidence="2">
    <name type="scientific">viral metagenome</name>
    <dbReference type="NCBI Taxonomy" id="1070528"/>
    <lineage>
        <taxon>unclassified sequences</taxon>
        <taxon>metagenomes</taxon>
        <taxon>organismal metagenomes</taxon>
    </lineage>
</organism>
<protein>
    <submittedName>
        <fullName evidence="2">Uncharacterized protein</fullName>
    </submittedName>
</protein>
<keyword evidence="1" id="KW-1133">Transmembrane helix</keyword>
<gene>
    <name evidence="3" type="ORF">MM415A02750_0007</name>
    <name evidence="2" type="ORF">MM415B01880_0009</name>
</gene>
<dbReference type="EMBL" id="MT141953">
    <property type="protein sequence ID" value="QJA72468.1"/>
    <property type="molecule type" value="Genomic_DNA"/>
</dbReference>
<evidence type="ECO:0000313" key="3">
    <source>
        <dbReference type="EMBL" id="QJA72468.1"/>
    </source>
</evidence>
<proteinExistence type="predicted"/>
<reference evidence="2" key="1">
    <citation type="submission" date="2020-03" db="EMBL/GenBank/DDBJ databases">
        <title>The deep terrestrial virosphere.</title>
        <authorList>
            <person name="Holmfeldt K."/>
            <person name="Nilsson E."/>
            <person name="Simone D."/>
            <person name="Lopez-Fernandez M."/>
            <person name="Wu X."/>
            <person name="de Brujin I."/>
            <person name="Lundin D."/>
            <person name="Andersson A."/>
            <person name="Bertilsson S."/>
            <person name="Dopson M."/>
        </authorList>
    </citation>
    <scope>NUCLEOTIDE SEQUENCE</scope>
    <source>
        <strain evidence="3">MM415A02750</strain>
        <strain evidence="2">MM415B01880</strain>
    </source>
</reference>
<keyword evidence="1" id="KW-0812">Transmembrane</keyword>